<evidence type="ECO:0000256" key="2">
    <source>
        <dbReference type="ARBA" id="ARBA00008973"/>
    </source>
</evidence>
<dbReference type="PANTHER" id="PTHR30429">
    <property type="entry name" value="D-METHIONINE-BINDING LIPOPROTEIN METQ"/>
    <property type="match status" value="1"/>
</dbReference>
<reference evidence="8 9" key="1">
    <citation type="submission" date="2020-07" db="EMBL/GenBank/DDBJ databases">
        <title>Sequencing the genomes of 1000 actinobacteria strains.</title>
        <authorList>
            <person name="Klenk H.-P."/>
        </authorList>
    </citation>
    <scope>NUCLEOTIDE SEQUENCE [LARGE SCALE GENOMIC DNA]</scope>
    <source>
        <strain evidence="8 9">DSM 19082</strain>
    </source>
</reference>
<comment type="similarity">
    <text evidence="2">Belongs to the NlpA lipoprotein family.</text>
</comment>
<evidence type="ECO:0000256" key="6">
    <source>
        <dbReference type="ARBA" id="ARBA00023288"/>
    </source>
</evidence>
<dbReference type="SUPFAM" id="SSF53850">
    <property type="entry name" value="Periplasmic binding protein-like II"/>
    <property type="match status" value="1"/>
</dbReference>
<dbReference type="AlphaFoldDB" id="A0A852RWF0"/>
<accession>A0A852RWF0</accession>
<dbReference type="EMBL" id="JACCBF010000001">
    <property type="protein sequence ID" value="NYD33190.1"/>
    <property type="molecule type" value="Genomic_DNA"/>
</dbReference>
<protein>
    <submittedName>
        <fullName evidence="8">D-methionine transport system substrate-binding protein</fullName>
    </submittedName>
</protein>
<keyword evidence="7" id="KW-1133">Transmembrane helix</keyword>
<dbReference type="Pfam" id="PF03180">
    <property type="entry name" value="Lipoprotein_9"/>
    <property type="match status" value="1"/>
</dbReference>
<keyword evidence="5" id="KW-0564">Palmitate</keyword>
<gene>
    <name evidence="8" type="ORF">BJ958_004736</name>
</gene>
<dbReference type="GO" id="GO:0016020">
    <property type="term" value="C:membrane"/>
    <property type="evidence" value="ECO:0007669"/>
    <property type="project" value="UniProtKB-SubCell"/>
</dbReference>
<dbReference type="RefSeq" id="WP_179729275.1">
    <property type="nucleotide sequence ID" value="NZ_BAABEF010000001.1"/>
</dbReference>
<evidence type="ECO:0000256" key="4">
    <source>
        <dbReference type="ARBA" id="ARBA00023136"/>
    </source>
</evidence>
<comment type="caution">
    <text evidence="8">The sequence shown here is derived from an EMBL/GenBank/DDBJ whole genome shotgun (WGS) entry which is preliminary data.</text>
</comment>
<evidence type="ECO:0000313" key="8">
    <source>
        <dbReference type="EMBL" id="NYD33190.1"/>
    </source>
</evidence>
<evidence type="ECO:0000256" key="1">
    <source>
        <dbReference type="ARBA" id="ARBA00004635"/>
    </source>
</evidence>
<evidence type="ECO:0000256" key="7">
    <source>
        <dbReference type="SAM" id="Phobius"/>
    </source>
</evidence>
<organism evidence="8 9">
    <name type="scientific">Nocardioides kongjuensis</name>
    <dbReference type="NCBI Taxonomy" id="349522"/>
    <lineage>
        <taxon>Bacteria</taxon>
        <taxon>Bacillati</taxon>
        <taxon>Actinomycetota</taxon>
        <taxon>Actinomycetes</taxon>
        <taxon>Propionibacteriales</taxon>
        <taxon>Nocardioidaceae</taxon>
        <taxon>Nocardioides</taxon>
    </lineage>
</organism>
<evidence type="ECO:0000256" key="3">
    <source>
        <dbReference type="ARBA" id="ARBA00022729"/>
    </source>
</evidence>
<keyword evidence="6" id="KW-0449">Lipoprotein</keyword>
<keyword evidence="7" id="KW-0812">Transmembrane</keyword>
<keyword evidence="9" id="KW-1185">Reference proteome</keyword>
<evidence type="ECO:0000313" key="9">
    <source>
        <dbReference type="Proteomes" id="UP000582231"/>
    </source>
</evidence>
<proteinExistence type="inferred from homology"/>
<evidence type="ECO:0000256" key="5">
    <source>
        <dbReference type="ARBA" id="ARBA00023139"/>
    </source>
</evidence>
<sequence length="322" mass="34272">MSDQTPLIEAPKSRLPLVIGAAVAVLAVIAAAIIFSTRDGDDTRRATDGDGGTELSKSDPVKVVLGTVGASDPYWKTFEKAAKDAGIELEIRDFAEYPLPNPALAEGELDANQFQHIVYLAEYNVANDDDLVPLGATAIYPLGLYSQKYDDVADIPDGETVVVPDDDSNQARGLLVLQSAGLIKLKDGGSIFSTVADVDESASRVKVKALQADLTPTSLPDVAAAIVNNDFVEDAGLKFDDAIAVDDASDPKAIPYVNIFAVRAEDKDNPALEKLVEVYQQTQAVLDGVDEAAGGTAEFVTISQADLEKSLHDVENQIREQK</sequence>
<keyword evidence="3" id="KW-0732">Signal</keyword>
<dbReference type="Proteomes" id="UP000582231">
    <property type="component" value="Unassembled WGS sequence"/>
</dbReference>
<feature type="transmembrane region" description="Helical" evidence="7">
    <location>
        <begin position="15"/>
        <end position="35"/>
    </location>
</feature>
<keyword evidence="4 7" id="KW-0472">Membrane</keyword>
<dbReference type="InterPro" id="IPR004872">
    <property type="entry name" value="Lipoprotein_NlpA"/>
</dbReference>
<name>A0A852RWF0_9ACTN</name>
<dbReference type="PANTHER" id="PTHR30429:SF1">
    <property type="entry name" value="D-METHIONINE-BINDING LIPOPROTEIN METQ-RELATED"/>
    <property type="match status" value="1"/>
</dbReference>
<dbReference type="Gene3D" id="3.40.190.10">
    <property type="entry name" value="Periplasmic binding protein-like II"/>
    <property type="match status" value="2"/>
</dbReference>
<comment type="subcellular location">
    <subcellularLocation>
        <location evidence="1">Membrane</location>
        <topology evidence="1">Lipid-anchor</topology>
    </subcellularLocation>
</comment>